<reference evidence="2 3" key="1">
    <citation type="journal article" date="2020" name="Genes (Basel)">
        <title>Genomic Comparison of Insect Gut Symbionts from Divergent Burkholderia Subclades.</title>
        <authorList>
            <person name="Takeshita K."/>
            <person name="Kikuchi Y."/>
        </authorList>
    </citation>
    <scope>NUCLEOTIDE SEQUENCE [LARGE SCALE GENOMIC DNA]</scope>
    <source>
        <strain evidence="2 3">PGU16</strain>
    </source>
</reference>
<evidence type="ECO:0000313" key="3">
    <source>
        <dbReference type="Proteomes" id="UP000510888"/>
    </source>
</evidence>
<dbReference type="EMBL" id="AP023174">
    <property type="protein sequence ID" value="BCF89067.1"/>
    <property type="molecule type" value="Genomic_DNA"/>
</dbReference>
<feature type="domain" description="AB hydrolase-1" evidence="1">
    <location>
        <begin position="48"/>
        <end position="321"/>
    </location>
</feature>
<evidence type="ECO:0000259" key="1">
    <source>
        <dbReference type="Pfam" id="PF12697"/>
    </source>
</evidence>
<evidence type="ECO:0000313" key="2">
    <source>
        <dbReference type="EMBL" id="BCF89067.1"/>
    </source>
</evidence>
<keyword evidence="3" id="KW-1185">Reference proteome</keyword>
<dbReference type="KEGG" id="plad:PPGU16_21340"/>
<name>A0A7I8BK16_9BURK</name>
<dbReference type="InterPro" id="IPR029058">
    <property type="entry name" value="AB_hydrolase_fold"/>
</dbReference>
<dbReference type="Pfam" id="PF12697">
    <property type="entry name" value="Abhydrolase_6"/>
    <property type="match status" value="1"/>
</dbReference>
<proteinExistence type="predicted"/>
<gene>
    <name evidence="2" type="ORF">PPGU16_21340</name>
</gene>
<dbReference type="InterPro" id="IPR000073">
    <property type="entry name" value="AB_hydrolase_1"/>
</dbReference>
<accession>A0A7I8BK16</accession>
<dbReference type="Proteomes" id="UP000510888">
    <property type="component" value="Chromosome 1"/>
</dbReference>
<sequence>MNTEVLAPPHAVSSLLRAELTLQVCEERDVAIAATVVAPPNTADCTTVVFAFPGGGYSRHYYDIQHPLLDGETQAEWHARRGVIFLALDPYGGGDSTALEPDRCGLAATIKAVHGVVTEAIERIRAGTLVPGLAPVAVVRSVGIGHSLGGMQLIAQQAEYATFDAVAVLGFSAIHTVVPTPNGMIAPHSSSEDDSKSLAEAWSGPFVDELANLRFAYHWEDVPPALVQEDMSVGFPVRRPSALPLWTTRTFPPFAKICLQEGIVAREAAEIKVPVFLSAGERDVLRDLRQEPVAYRKCVDITLFEIPECAHMHNFSPKRALAWSRLQTWIDGLPSR</sequence>
<dbReference type="AlphaFoldDB" id="A0A7I8BK16"/>
<protein>
    <recommendedName>
        <fullName evidence="1">AB hydrolase-1 domain-containing protein</fullName>
    </recommendedName>
</protein>
<dbReference type="Gene3D" id="3.40.50.1820">
    <property type="entry name" value="alpha/beta hydrolase"/>
    <property type="match status" value="1"/>
</dbReference>
<dbReference type="SUPFAM" id="SSF53474">
    <property type="entry name" value="alpha/beta-Hydrolases"/>
    <property type="match status" value="1"/>
</dbReference>
<organism evidence="2 3">
    <name type="scientific">Paraburkholderia largidicola</name>
    <dbReference type="NCBI Taxonomy" id="3014751"/>
    <lineage>
        <taxon>Bacteria</taxon>
        <taxon>Pseudomonadati</taxon>
        <taxon>Pseudomonadota</taxon>
        <taxon>Betaproteobacteria</taxon>
        <taxon>Burkholderiales</taxon>
        <taxon>Burkholderiaceae</taxon>
        <taxon>Paraburkholderia</taxon>
    </lineage>
</organism>